<evidence type="ECO:0000313" key="2">
    <source>
        <dbReference type="Proteomes" id="UP001529510"/>
    </source>
</evidence>
<organism evidence="1 2">
    <name type="scientific">Cirrhinus mrigala</name>
    <name type="common">Mrigala</name>
    <dbReference type="NCBI Taxonomy" id="683832"/>
    <lineage>
        <taxon>Eukaryota</taxon>
        <taxon>Metazoa</taxon>
        <taxon>Chordata</taxon>
        <taxon>Craniata</taxon>
        <taxon>Vertebrata</taxon>
        <taxon>Euteleostomi</taxon>
        <taxon>Actinopterygii</taxon>
        <taxon>Neopterygii</taxon>
        <taxon>Teleostei</taxon>
        <taxon>Ostariophysi</taxon>
        <taxon>Cypriniformes</taxon>
        <taxon>Cyprinidae</taxon>
        <taxon>Labeoninae</taxon>
        <taxon>Labeonini</taxon>
        <taxon>Cirrhinus</taxon>
    </lineage>
</organism>
<reference evidence="1 2" key="1">
    <citation type="submission" date="2024-05" db="EMBL/GenBank/DDBJ databases">
        <title>Genome sequencing and assembly of Indian major carp, Cirrhinus mrigala (Hamilton, 1822).</title>
        <authorList>
            <person name="Mohindra V."/>
            <person name="Chowdhury L.M."/>
            <person name="Lal K."/>
            <person name="Jena J.K."/>
        </authorList>
    </citation>
    <scope>NUCLEOTIDE SEQUENCE [LARGE SCALE GENOMIC DNA]</scope>
    <source>
        <strain evidence="1">CM1030</strain>
        <tissue evidence="1">Blood</tissue>
    </source>
</reference>
<protein>
    <submittedName>
        <fullName evidence="1">Uncharacterized protein</fullName>
    </submittedName>
</protein>
<keyword evidence="2" id="KW-1185">Reference proteome</keyword>
<sequence length="189" mass="21442">MANQKEFFNCCRHVCKVHLQLMTAECHFNHKFPICCSLHCVECTTLGVALGSPNTSDNIEKKPMNLGVQILHSWPCPGHSGMNRAARDLLTRSVFRSRIQRLCVRSGIIHLFVWTGPQLLWHINCLELLTVLSALKRFRPLIQGKHVLIRTDNSDCGISSPLGISLWSFRHYSKIHLSPFSQSILMPSL</sequence>
<gene>
    <name evidence="1" type="ORF">M9458_054163</name>
</gene>
<evidence type="ECO:0000313" key="1">
    <source>
        <dbReference type="EMBL" id="KAL0150570.1"/>
    </source>
</evidence>
<name>A0ABD0MNL1_CIRMR</name>
<dbReference type="EMBL" id="JAMKFB020000292">
    <property type="protein sequence ID" value="KAL0150570.1"/>
    <property type="molecule type" value="Genomic_DNA"/>
</dbReference>
<proteinExistence type="predicted"/>
<accession>A0ABD0MNL1</accession>
<dbReference type="Proteomes" id="UP001529510">
    <property type="component" value="Unassembled WGS sequence"/>
</dbReference>
<comment type="caution">
    <text evidence="1">The sequence shown here is derived from an EMBL/GenBank/DDBJ whole genome shotgun (WGS) entry which is preliminary data.</text>
</comment>
<dbReference type="AlphaFoldDB" id="A0ABD0MNL1"/>